<dbReference type="EMBL" id="AEYI02002480">
    <property type="protein sequence ID" value="KFG28117.1"/>
    <property type="molecule type" value="Genomic_DNA"/>
</dbReference>
<name>A0A086J7J9_TOXGO</name>
<organism evidence="1 2">
    <name type="scientific">Toxoplasma gondii p89</name>
    <dbReference type="NCBI Taxonomy" id="943119"/>
    <lineage>
        <taxon>Eukaryota</taxon>
        <taxon>Sar</taxon>
        <taxon>Alveolata</taxon>
        <taxon>Apicomplexa</taxon>
        <taxon>Conoidasida</taxon>
        <taxon>Coccidia</taxon>
        <taxon>Eucoccidiorida</taxon>
        <taxon>Eimeriorina</taxon>
        <taxon>Sarcocystidae</taxon>
        <taxon>Toxoplasma</taxon>
    </lineage>
</organism>
<evidence type="ECO:0000313" key="2">
    <source>
        <dbReference type="Proteomes" id="UP000028828"/>
    </source>
</evidence>
<dbReference type="AlphaFoldDB" id="A0A086J7J9"/>
<reference evidence="1 2" key="1">
    <citation type="submission" date="2014-03" db="EMBL/GenBank/DDBJ databases">
        <authorList>
            <person name="Sibley D."/>
            <person name="Venepally P."/>
            <person name="Karamycheva S."/>
            <person name="Hadjithomas M."/>
            <person name="Khan A."/>
            <person name="Brunk B."/>
            <person name="Roos D."/>
            <person name="Caler E."/>
            <person name="Lorenzi H."/>
        </authorList>
    </citation>
    <scope>NUCLEOTIDE SEQUENCE [LARGE SCALE GENOMIC DNA]</scope>
    <source>
        <strain evidence="2">p89</strain>
    </source>
</reference>
<proteinExistence type="predicted"/>
<comment type="caution">
    <text evidence="1">The sequence shown here is derived from an EMBL/GenBank/DDBJ whole genome shotgun (WGS) entry which is preliminary data.</text>
</comment>
<sequence length="137" mass="15047">MDIPELGDLSLNVEASKVTSTFTKIIEALRNLTARQEGLSKELASVADHVAAGEETGKNLAAALGDGLRKIDQLRDHVTGIDSLGLEEQTKKVQSHEQQFQKTLALLEQCDLKVSPVYSYSGLLLKIRISRARAYRL</sequence>
<accession>A0A086J7J9</accession>
<protein>
    <submittedName>
        <fullName evidence="1">Mediator complex subunit MED9</fullName>
    </submittedName>
</protein>
<dbReference type="Proteomes" id="UP000028828">
    <property type="component" value="Unassembled WGS sequence"/>
</dbReference>
<evidence type="ECO:0000313" key="1">
    <source>
        <dbReference type="EMBL" id="KFG28117.1"/>
    </source>
</evidence>
<gene>
    <name evidence="1" type="ORF">TGP89_266660</name>
</gene>
<dbReference type="VEuPathDB" id="ToxoDB:TGP89_266660"/>